<name>A0A022RFW0_ERYGU</name>
<dbReference type="eggNOG" id="ENOG502QRE8">
    <property type="taxonomic scope" value="Eukaryota"/>
</dbReference>
<dbReference type="InterPro" id="IPR005380">
    <property type="entry name" value="XS_domain"/>
</dbReference>
<dbReference type="GO" id="GO:0080188">
    <property type="term" value="P:gene silencing by siRNA-directed DNA methylation"/>
    <property type="evidence" value="ECO:0007669"/>
    <property type="project" value="InterPro"/>
</dbReference>
<sequence length="634" mass="74019">MSDLIIEEDTDISESELEDHADSCYEKLKQAGETVKISETEYRCPYCPRTKKRIFGFNDLLQHASGVSRGSQKRGIKDRGRHLGLVKYIQKELKGESIPENTVDNNEIHKSCDLNELYVWPWMGIVANIPVEWKNGRYTGQSGSKLRDELTEKGFNPLRVHPLWNFKGFSGYAIVEFRNEWLGLSDALRFEKAYEVIHQGKSDYFETENYWGKLYCWVAKDDDFHAENVVGDYLRRNGDLKTLTQYQEEEHTKNSKLLSNLTSTVEGQNMRLIEMETKYKETSVSLSSLMSQKDEMLQAFNEERKKMQQTARHQLQQIFQEHERTAMQLEVQRNELKQHEKELEEREARNENERLKLSYEKEQNERAILEQKRADENVLRLAEDHEREKEALQRTMIELEKKLDAKHALELEIRCLKGNLQVAKHIGDDGDDGDEEVTKKLHSIEQELKDKEEELEDLEQLSQALIIKERKSNDELQEARKELIAVLMELSSEASIGIKRMGELDSKAFIAAAKRKYMEHEVDEKAAELCTGWQYQLKKANWHPFKNVPAEDGIGHKTIVDGEDKIMKKLKNQLGEDAYRAVATALMELNEYNPSGRYVVSELWNNDHERKATLKEGISQLLDQWRMLKKKKRC</sequence>
<keyword evidence="8" id="KW-1185">Reference proteome</keyword>
<feature type="coiled-coil region" evidence="3">
    <location>
        <begin position="290"/>
        <end position="409"/>
    </location>
</feature>
<dbReference type="Pfam" id="PF03470">
    <property type="entry name" value="zf-XS"/>
    <property type="match status" value="1"/>
</dbReference>
<evidence type="ECO:0000259" key="6">
    <source>
        <dbReference type="Pfam" id="PF03470"/>
    </source>
</evidence>
<dbReference type="InterPro" id="IPR045177">
    <property type="entry name" value="FDM1-5/IDN2"/>
</dbReference>
<dbReference type="Gene3D" id="3.30.70.2890">
    <property type="entry name" value="XS domain"/>
    <property type="match status" value="1"/>
</dbReference>
<evidence type="ECO:0000313" key="7">
    <source>
        <dbReference type="EMBL" id="EYU37790.1"/>
    </source>
</evidence>
<dbReference type="PhylomeDB" id="A0A022RFW0"/>
<dbReference type="Proteomes" id="UP000030748">
    <property type="component" value="Unassembled WGS sequence"/>
</dbReference>
<dbReference type="Pfam" id="PF03468">
    <property type="entry name" value="XS"/>
    <property type="match status" value="1"/>
</dbReference>
<evidence type="ECO:0000256" key="3">
    <source>
        <dbReference type="SAM" id="Coils"/>
    </source>
</evidence>
<feature type="coiled-coil region" evidence="3">
    <location>
        <begin position="434"/>
        <end position="493"/>
    </location>
</feature>
<dbReference type="KEGG" id="egt:105957642"/>
<evidence type="ECO:0000313" key="8">
    <source>
        <dbReference type="Proteomes" id="UP000030748"/>
    </source>
</evidence>
<evidence type="ECO:0000259" key="5">
    <source>
        <dbReference type="Pfam" id="PF03469"/>
    </source>
</evidence>
<dbReference type="Pfam" id="PF03469">
    <property type="entry name" value="XH"/>
    <property type="match status" value="1"/>
</dbReference>
<keyword evidence="1 3" id="KW-0175">Coiled coil</keyword>
<protein>
    <recommendedName>
        <fullName evidence="9">XS domain-containing protein</fullName>
    </recommendedName>
</protein>
<evidence type="ECO:0008006" key="9">
    <source>
        <dbReference type="Google" id="ProtNLM"/>
    </source>
</evidence>
<feature type="domain" description="Factor of DNA methylation 1-5/IDN2" evidence="5">
    <location>
        <begin position="499"/>
        <end position="631"/>
    </location>
</feature>
<proteinExistence type="predicted"/>
<evidence type="ECO:0000259" key="4">
    <source>
        <dbReference type="Pfam" id="PF03468"/>
    </source>
</evidence>
<dbReference type="InterPro" id="IPR005379">
    <property type="entry name" value="FDM1-5/IDN2_XH"/>
</dbReference>
<accession>A0A022RFW0</accession>
<keyword evidence="2" id="KW-0943">RNA-mediated gene silencing</keyword>
<organism evidence="7 8">
    <name type="scientific">Erythranthe guttata</name>
    <name type="common">Yellow monkey flower</name>
    <name type="synonym">Mimulus guttatus</name>
    <dbReference type="NCBI Taxonomy" id="4155"/>
    <lineage>
        <taxon>Eukaryota</taxon>
        <taxon>Viridiplantae</taxon>
        <taxon>Streptophyta</taxon>
        <taxon>Embryophyta</taxon>
        <taxon>Tracheophyta</taxon>
        <taxon>Spermatophyta</taxon>
        <taxon>Magnoliopsida</taxon>
        <taxon>eudicotyledons</taxon>
        <taxon>Gunneridae</taxon>
        <taxon>Pentapetalae</taxon>
        <taxon>asterids</taxon>
        <taxon>lamiids</taxon>
        <taxon>Lamiales</taxon>
        <taxon>Phrymaceae</taxon>
        <taxon>Erythranthe</taxon>
    </lineage>
</organism>
<dbReference type="PANTHER" id="PTHR21596:SF23">
    <property type="entry name" value="FACTOR OF DNA METHYLATION 4"/>
    <property type="match status" value="1"/>
</dbReference>
<evidence type="ECO:0000256" key="2">
    <source>
        <dbReference type="ARBA" id="ARBA00023158"/>
    </source>
</evidence>
<reference evidence="7 8" key="1">
    <citation type="journal article" date="2013" name="Proc. Natl. Acad. Sci. U.S.A.">
        <title>Fine-scale variation in meiotic recombination in Mimulus inferred from population shotgun sequencing.</title>
        <authorList>
            <person name="Hellsten U."/>
            <person name="Wright K.M."/>
            <person name="Jenkins J."/>
            <person name="Shu S."/>
            <person name="Yuan Y."/>
            <person name="Wessler S.R."/>
            <person name="Schmutz J."/>
            <person name="Willis J.H."/>
            <person name="Rokhsar D.S."/>
        </authorList>
    </citation>
    <scope>NUCLEOTIDE SEQUENCE [LARGE SCALE GENOMIC DNA]</scope>
    <source>
        <strain evidence="8">cv. DUN x IM62</strain>
    </source>
</reference>
<dbReference type="EMBL" id="KI630513">
    <property type="protein sequence ID" value="EYU37790.1"/>
    <property type="molecule type" value="Genomic_DNA"/>
</dbReference>
<dbReference type="InterPro" id="IPR038588">
    <property type="entry name" value="XS_domain_sf"/>
</dbReference>
<evidence type="ECO:0000256" key="1">
    <source>
        <dbReference type="ARBA" id="ARBA00023054"/>
    </source>
</evidence>
<dbReference type="PANTHER" id="PTHR21596">
    <property type="entry name" value="RIBONUCLEASE P SUBUNIT P38"/>
    <property type="match status" value="1"/>
</dbReference>
<dbReference type="OMA" id="QKDEMHR"/>
<feature type="domain" description="XS" evidence="4">
    <location>
        <begin position="116"/>
        <end position="225"/>
    </location>
</feature>
<dbReference type="STRING" id="4155.A0A022RFW0"/>
<gene>
    <name evidence="7" type="ORF">MIMGU_mgv1a002821mg</name>
</gene>
<dbReference type="OrthoDB" id="1892195at2759"/>
<dbReference type="InterPro" id="IPR005381">
    <property type="entry name" value="Znf-XS_domain"/>
</dbReference>
<feature type="domain" description="Zinc finger-XS" evidence="6">
    <location>
        <begin position="44"/>
        <end position="85"/>
    </location>
</feature>
<dbReference type="AlphaFoldDB" id="A0A022RFW0"/>